<keyword evidence="3" id="KW-1185">Reference proteome</keyword>
<organism evidence="2 3">
    <name type="scientific">Tremella mesenterica</name>
    <name type="common">Jelly fungus</name>
    <dbReference type="NCBI Taxonomy" id="5217"/>
    <lineage>
        <taxon>Eukaryota</taxon>
        <taxon>Fungi</taxon>
        <taxon>Dikarya</taxon>
        <taxon>Basidiomycota</taxon>
        <taxon>Agaricomycotina</taxon>
        <taxon>Tremellomycetes</taxon>
        <taxon>Tremellales</taxon>
        <taxon>Tremellaceae</taxon>
        <taxon>Tremella</taxon>
    </lineage>
</organism>
<feature type="region of interest" description="Disordered" evidence="1">
    <location>
        <begin position="1"/>
        <end position="38"/>
    </location>
</feature>
<dbReference type="OrthoDB" id="2560796at2759"/>
<gene>
    <name evidence="2" type="ORF">M231_05486</name>
</gene>
<dbReference type="Proteomes" id="UP000289152">
    <property type="component" value="Unassembled WGS sequence"/>
</dbReference>
<reference evidence="2 3" key="1">
    <citation type="submission" date="2016-06" db="EMBL/GenBank/DDBJ databases">
        <title>Evolution of pathogenesis and genome organization in the Tremellales.</title>
        <authorList>
            <person name="Cuomo C."/>
            <person name="Litvintseva A."/>
            <person name="Heitman J."/>
            <person name="Chen Y."/>
            <person name="Sun S."/>
            <person name="Springer D."/>
            <person name="Dromer F."/>
            <person name="Young S."/>
            <person name="Zeng Q."/>
            <person name="Chapman S."/>
            <person name="Gujja S."/>
            <person name="Saif S."/>
            <person name="Birren B."/>
        </authorList>
    </citation>
    <scope>NUCLEOTIDE SEQUENCE [LARGE SCALE GENOMIC DNA]</scope>
    <source>
        <strain evidence="2 3">ATCC 28783</strain>
    </source>
</reference>
<dbReference type="InParanoid" id="A0A4Q1BI07"/>
<dbReference type="VEuPathDB" id="FungiDB:TREMEDRAFT_64365"/>
<protein>
    <submittedName>
        <fullName evidence="2">Uncharacterized protein</fullName>
    </submittedName>
</protein>
<evidence type="ECO:0000313" key="3">
    <source>
        <dbReference type="Proteomes" id="UP000289152"/>
    </source>
</evidence>
<sequence length="151" mass="16481">MSSRDDPEARKKAEEKAKADRKEKYEKKLKVDPTTEEAEVNPADLAANFFKDDQWGPQWAVIEFDDDACLMNVTKAGKEKDGYYAPAGTILPLGAALPKMTVLKYGGFFPPGTSFPGGVLVPLHARMVNILPQKTKPDGVVSPGESICLVQ</sequence>
<comment type="caution">
    <text evidence="2">The sequence shown here is derived from an EMBL/GenBank/DDBJ whole genome shotgun (WGS) entry which is preliminary data.</text>
</comment>
<accession>A0A4Q1BI07</accession>
<proteinExistence type="predicted"/>
<name>A0A4Q1BI07_TREME</name>
<evidence type="ECO:0000256" key="1">
    <source>
        <dbReference type="SAM" id="MobiDB-lite"/>
    </source>
</evidence>
<evidence type="ECO:0000313" key="2">
    <source>
        <dbReference type="EMBL" id="RXK37265.1"/>
    </source>
</evidence>
<feature type="compositionally biased region" description="Basic and acidic residues" evidence="1">
    <location>
        <begin position="1"/>
        <end position="33"/>
    </location>
</feature>
<dbReference type="AlphaFoldDB" id="A0A4Q1BI07"/>
<dbReference type="EMBL" id="SDIL01000073">
    <property type="protein sequence ID" value="RXK37265.1"/>
    <property type="molecule type" value="Genomic_DNA"/>
</dbReference>